<name>X1CQT9_9ZZZZ</name>
<evidence type="ECO:0000313" key="1">
    <source>
        <dbReference type="EMBL" id="GAG86626.1"/>
    </source>
</evidence>
<reference evidence="1" key="1">
    <citation type="journal article" date="2014" name="Front. Microbiol.">
        <title>High frequency of phylogenetically diverse reductive dehalogenase-homologous genes in deep subseafloor sedimentary metagenomes.</title>
        <authorList>
            <person name="Kawai M."/>
            <person name="Futagami T."/>
            <person name="Toyoda A."/>
            <person name="Takaki Y."/>
            <person name="Nishi S."/>
            <person name="Hori S."/>
            <person name="Arai W."/>
            <person name="Tsubouchi T."/>
            <person name="Morono Y."/>
            <person name="Uchiyama I."/>
            <person name="Ito T."/>
            <person name="Fujiyama A."/>
            <person name="Inagaki F."/>
            <person name="Takami H."/>
        </authorList>
    </citation>
    <scope>NUCLEOTIDE SEQUENCE</scope>
    <source>
        <strain evidence="1">Expedition CK06-06</strain>
    </source>
</reference>
<gene>
    <name evidence="1" type="ORF">S01H4_28575</name>
</gene>
<proteinExistence type="predicted"/>
<accession>X1CQT9</accession>
<dbReference type="EMBL" id="BART01014254">
    <property type="protein sequence ID" value="GAG86626.1"/>
    <property type="molecule type" value="Genomic_DNA"/>
</dbReference>
<sequence length="83" mass="9198">MLRVLNEEEIRRAYTKALNDGSECDDEGNILPSKGVAKAQFKQDIEGFVRLVRSFTTYGGNELSGSYNSALANIVESLKQLVE</sequence>
<organism evidence="1">
    <name type="scientific">marine sediment metagenome</name>
    <dbReference type="NCBI Taxonomy" id="412755"/>
    <lineage>
        <taxon>unclassified sequences</taxon>
        <taxon>metagenomes</taxon>
        <taxon>ecological metagenomes</taxon>
    </lineage>
</organism>
<protein>
    <submittedName>
        <fullName evidence="1">Uncharacterized protein</fullName>
    </submittedName>
</protein>
<comment type="caution">
    <text evidence="1">The sequence shown here is derived from an EMBL/GenBank/DDBJ whole genome shotgun (WGS) entry which is preliminary data.</text>
</comment>
<dbReference type="AlphaFoldDB" id="X1CQT9"/>